<dbReference type="Gene3D" id="3.40.50.150">
    <property type="entry name" value="Vaccinia Virus protein VP39"/>
    <property type="match status" value="1"/>
</dbReference>
<comment type="pathway">
    <text evidence="1">Secondary metabolite biosynthesis.</text>
</comment>
<dbReference type="PANTHER" id="PTHR35897">
    <property type="entry name" value="METHYLTRANSFERASE AUSD"/>
    <property type="match status" value="1"/>
</dbReference>
<evidence type="ECO:0000313" key="7">
    <source>
        <dbReference type="EMBL" id="KAK0706979.1"/>
    </source>
</evidence>
<sequence length="273" mass="29938">MTHSSSSSSSGNAAPEFPPGIPPELGPVRRILEGYSGVPPNEVDSLLYDIRQKSHAVFPYGSIRTFAFLDLGATLSDARFQAAARRLAAPESRETFLDVGCGVGHVVRQLAFTHPELSSSGRLFGTDLHAGFLEIGYELFGDRERMTGGDGAAAFVAGDMLADGSSPLDSRFRGQIDIVYASFFFHLFERAGQVRAAKRMVGFLRRDNARAVIFGQNGGPKVDGWEKYVLDSASWRDMWGEVGEATGTRWRTEMDVEDGDDWIKVRFGVYRAV</sequence>
<dbReference type="AlphaFoldDB" id="A0AA40A0H4"/>
<dbReference type="Pfam" id="PF08241">
    <property type="entry name" value="Methyltransf_11"/>
    <property type="match status" value="1"/>
</dbReference>
<dbReference type="GO" id="GO:0008757">
    <property type="term" value="F:S-adenosylmethionine-dependent methyltransferase activity"/>
    <property type="evidence" value="ECO:0007669"/>
    <property type="project" value="InterPro"/>
</dbReference>
<keyword evidence="3" id="KW-0949">S-adenosyl-L-methionine</keyword>
<evidence type="ECO:0000256" key="3">
    <source>
        <dbReference type="ARBA" id="ARBA00022691"/>
    </source>
</evidence>
<name>A0AA40A0H4_9PEZI</name>
<dbReference type="GeneID" id="85327620"/>
<dbReference type="RefSeq" id="XP_060292073.1">
    <property type="nucleotide sequence ID" value="XM_060444350.1"/>
</dbReference>
<dbReference type="PANTHER" id="PTHR35897:SF1">
    <property type="entry name" value="METHYLTRANSFERASE AUSD"/>
    <property type="match status" value="1"/>
</dbReference>
<comment type="similarity">
    <text evidence="4">Belongs to the class I-like SAM-binding methyltransferase superfamily.</text>
</comment>
<evidence type="ECO:0000256" key="4">
    <source>
        <dbReference type="ARBA" id="ARBA00038314"/>
    </source>
</evidence>
<feature type="domain" description="Methyltransferase type 11" evidence="6">
    <location>
        <begin position="97"/>
        <end position="200"/>
    </location>
</feature>
<dbReference type="InterPro" id="IPR029063">
    <property type="entry name" value="SAM-dependent_MTases_sf"/>
</dbReference>
<dbReference type="Proteomes" id="UP001172101">
    <property type="component" value="Unassembled WGS sequence"/>
</dbReference>
<evidence type="ECO:0000256" key="2">
    <source>
        <dbReference type="ARBA" id="ARBA00022679"/>
    </source>
</evidence>
<gene>
    <name evidence="7" type="ORF">B0T26DRAFT_744056</name>
</gene>
<dbReference type="SUPFAM" id="SSF53335">
    <property type="entry name" value="S-adenosyl-L-methionine-dependent methyltransferases"/>
    <property type="match status" value="1"/>
</dbReference>
<evidence type="ECO:0000256" key="5">
    <source>
        <dbReference type="SAM" id="MobiDB-lite"/>
    </source>
</evidence>
<dbReference type="InterPro" id="IPR051654">
    <property type="entry name" value="Meroterpenoid_MTases"/>
</dbReference>
<dbReference type="EMBL" id="JAUIRO010000007">
    <property type="protein sequence ID" value="KAK0706979.1"/>
    <property type="molecule type" value="Genomic_DNA"/>
</dbReference>
<evidence type="ECO:0000313" key="8">
    <source>
        <dbReference type="Proteomes" id="UP001172101"/>
    </source>
</evidence>
<comment type="caution">
    <text evidence="7">The sequence shown here is derived from an EMBL/GenBank/DDBJ whole genome shotgun (WGS) entry which is preliminary data.</text>
</comment>
<keyword evidence="8" id="KW-1185">Reference proteome</keyword>
<feature type="region of interest" description="Disordered" evidence="5">
    <location>
        <begin position="1"/>
        <end position="22"/>
    </location>
</feature>
<dbReference type="InterPro" id="IPR013216">
    <property type="entry name" value="Methyltransf_11"/>
</dbReference>
<accession>A0AA40A0H4</accession>
<protein>
    <recommendedName>
        <fullName evidence="6">Methyltransferase type 11 domain-containing protein</fullName>
    </recommendedName>
</protein>
<feature type="compositionally biased region" description="Low complexity" evidence="5">
    <location>
        <begin position="1"/>
        <end position="10"/>
    </location>
</feature>
<reference evidence="7" key="1">
    <citation type="submission" date="2023-06" db="EMBL/GenBank/DDBJ databases">
        <title>Genome-scale phylogeny and comparative genomics of the fungal order Sordariales.</title>
        <authorList>
            <consortium name="Lawrence Berkeley National Laboratory"/>
            <person name="Hensen N."/>
            <person name="Bonometti L."/>
            <person name="Westerberg I."/>
            <person name="Brannstrom I.O."/>
            <person name="Guillou S."/>
            <person name="Cros-Aarteil S."/>
            <person name="Calhoun S."/>
            <person name="Haridas S."/>
            <person name="Kuo A."/>
            <person name="Mondo S."/>
            <person name="Pangilinan J."/>
            <person name="Riley R."/>
            <person name="LaButti K."/>
            <person name="Andreopoulos B."/>
            <person name="Lipzen A."/>
            <person name="Chen C."/>
            <person name="Yanf M."/>
            <person name="Daum C."/>
            <person name="Ng V."/>
            <person name="Clum A."/>
            <person name="Steindorff A."/>
            <person name="Ohm R."/>
            <person name="Martin F."/>
            <person name="Silar P."/>
            <person name="Natvig D."/>
            <person name="Lalanne C."/>
            <person name="Gautier V."/>
            <person name="Ament-velasquez S.L."/>
            <person name="Kruys A."/>
            <person name="Hutchinson M.I."/>
            <person name="Powell A.J."/>
            <person name="Barry K."/>
            <person name="Miller A.N."/>
            <person name="Grigoriev I.V."/>
            <person name="Debuchy R."/>
            <person name="Gladieux P."/>
            <person name="Thoren M.H."/>
            <person name="Johannesson H."/>
        </authorList>
    </citation>
    <scope>NUCLEOTIDE SEQUENCE</scope>
    <source>
        <strain evidence="7">SMH2392-1A</strain>
    </source>
</reference>
<organism evidence="7 8">
    <name type="scientific">Lasiosphaeria miniovina</name>
    <dbReference type="NCBI Taxonomy" id="1954250"/>
    <lineage>
        <taxon>Eukaryota</taxon>
        <taxon>Fungi</taxon>
        <taxon>Dikarya</taxon>
        <taxon>Ascomycota</taxon>
        <taxon>Pezizomycotina</taxon>
        <taxon>Sordariomycetes</taxon>
        <taxon>Sordariomycetidae</taxon>
        <taxon>Sordariales</taxon>
        <taxon>Lasiosphaeriaceae</taxon>
        <taxon>Lasiosphaeria</taxon>
    </lineage>
</organism>
<evidence type="ECO:0000259" key="6">
    <source>
        <dbReference type="Pfam" id="PF08241"/>
    </source>
</evidence>
<proteinExistence type="inferred from homology"/>
<keyword evidence="2" id="KW-0808">Transferase</keyword>
<evidence type="ECO:0000256" key="1">
    <source>
        <dbReference type="ARBA" id="ARBA00005179"/>
    </source>
</evidence>